<dbReference type="AlphaFoldDB" id="A0A4V1HD10"/>
<dbReference type="Proteomes" id="UP000310065">
    <property type="component" value="Chromosome L1"/>
</dbReference>
<evidence type="ECO:0000313" key="3">
    <source>
        <dbReference type="Proteomes" id="UP000310065"/>
    </source>
</evidence>
<feature type="signal peptide" evidence="1">
    <location>
        <begin position="1"/>
        <end position="19"/>
    </location>
</feature>
<gene>
    <name evidence="2" type="ORF">FFU37_01110</name>
</gene>
<feature type="chain" id="PRO_5020346402" evidence="1">
    <location>
        <begin position="20"/>
        <end position="483"/>
    </location>
</feature>
<keyword evidence="1" id="KW-0732">Signal</keyword>
<protein>
    <submittedName>
        <fullName evidence="2">Capsule assembly Wzi family protein</fullName>
    </submittedName>
</protein>
<sequence length="483" mass="54015">MLKKLPVLIGLMFSSQVFASGVSPYLPLKQNPQLEQLVEKLLVVGDNAHMMSKPYKTTEVLKVLKSIEHSYPSLYQKLFNELALYKQTDAMTYAKATIAYGNESKSIPNQRGQSVDTYLKLEAGGFANFGNHFGVSVGGIINEDNLLPTQSFVYFGNEYAQVDLGYRERWYSPIYDSAMILSTNAKTLPSIGISNVEPITDFDIRYDLFYMKMKTDPAINSGKELGLKVEGKPHLAGVHLSFSPFDGLTLGASRLLQFGGGDRSVGISDFAEAFFLPGNNDNVNGEELSEFGPNYEVGDQLASVSFDYKATWFDVPFSFYGDVGFEDTFGGGKKNNAYSFGLFLPYLHEDHSLRFENSRWQEGWYIAHLYSLGNTISGQVLGHWAGNERGENHQPAAESQSINWVWQYSSTQNIDTTIRRIENGLERGGNGAGRLPLSSYTIGVELETRYTQQLQEGYWGLELYTGKTVFADNFFRVGAFYGW</sequence>
<dbReference type="RefSeq" id="WP_138488503.1">
    <property type="nucleotide sequence ID" value="NZ_CP040558.1"/>
</dbReference>
<dbReference type="KEGG" id="pdv:FFU37_01110"/>
<proteinExistence type="predicted"/>
<dbReference type="EMBL" id="CP040558">
    <property type="protein sequence ID" value="QCU73145.1"/>
    <property type="molecule type" value="Genomic_DNA"/>
</dbReference>
<reference evidence="2 3" key="1">
    <citation type="submission" date="2019-05" db="EMBL/GenBank/DDBJ databases">
        <title>Complete genome sequence of Pseudoalteromonas sp. 16-SW-7(T) isolated from the Okhotsk Sea, Russia.</title>
        <authorList>
            <person name="Nguyen T.H."/>
            <person name="Nedashkovskaya O.I."/>
            <person name="Kim S.-G."/>
        </authorList>
    </citation>
    <scope>NUCLEOTIDE SEQUENCE [LARGE SCALE GENOMIC DNA]</scope>
    <source>
        <strain evidence="2 3">16-SW-7</strain>
    </source>
</reference>
<name>A0A4V1HD10_9GAMM</name>
<evidence type="ECO:0000256" key="1">
    <source>
        <dbReference type="SAM" id="SignalP"/>
    </source>
</evidence>
<dbReference type="Gene3D" id="2.40.160.130">
    <property type="entry name" value="Capsule assembly protein Wzi"/>
    <property type="match status" value="1"/>
</dbReference>
<accession>A0A4V1HD10</accession>
<dbReference type="Pfam" id="PF14052">
    <property type="entry name" value="Caps_assemb_Wzi"/>
    <property type="match status" value="1"/>
</dbReference>
<dbReference type="InterPro" id="IPR038636">
    <property type="entry name" value="Wzi_sf"/>
</dbReference>
<dbReference type="GeneID" id="88774228"/>
<dbReference type="InterPro" id="IPR026950">
    <property type="entry name" value="Caps_assemb_Wzi"/>
</dbReference>
<evidence type="ECO:0000313" key="2">
    <source>
        <dbReference type="EMBL" id="QCU73145.1"/>
    </source>
</evidence>
<organism evidence="2 3">
    <name type="scientific">Pseudoalteromonas distincta</name>
    <dbReference type="NCBI Taxonomy" id="77608"/>
    <lineage>
        <taxon>Bacteria</taxon>
        <taxon>Pseudomonadati</taxon>
        <taxon>Pseudomonadota</taxon>
        <taxon>Gammaproteobacteria</taxon>
        <taxon>Alteromonadales</taxon>
        <taxon>Pseudoalteromonadaceae</taxon>
        <taxon>Pseudoalteromonas</taxon>
    </lineage>
</organism>